<dbReference type="PANTHER" id="PTHR43300:SF7">
    <property type="entry name" value="UDP-N-ACETYLBACILLOSAMINE N-ACETYLTRANSFERASE"/>
    <property type="match status" value="1"/>
</dbReference>
<dbReference type="InterPro" id="IPR011004">
    <property type="entry name" value="Trimer_LpxA-like_sf"/>
</dbReference>
<sequence>MKLKKIAIFGKGGFGREVQMLIEQINECKMTWEFIGFFDDAKAEEKINGAPYLGGLNELNSYNEELNVVLAIGIPETKRLILEKIVNQNIKFPVLIHPSVIIGNRQFVSIDEGSIICAGNIITVNIEIGKHVILNLACTVGHDTQIHDYCSFMPHVSISGEVVINDGVYVGTGASIINQLEIGESTTVGAGSVVAKSLPANCVAVGVPAKPIKFK</sequence>
<dbReference type="OrthoDB" id="708224at2"/>
<evidence type="ECO:0000256" key="2">
    <source>
        <dbReference type="ARBA" id="ARBA00022679"/>
    </source>
</evidence>
<protein>
    <submittedName>
        <fullName evidence="7">Acetyltransferase</fullName>
    </submittedName>
</protein>
<dbReference type="PATRIC" id="fig|1566026.4.peg.3496"/>
<dbReference type="AlphaFoldDB" id="A0A0L8AM06"/>
<accession>A0A0L8AM06</accession>
<name>A0A0L8AM06_9BACT</name>
<organism evidence="7 8">
    <name type="scientific">Roseivirga seohaensis subsp. aquiponti</name>
    <dbReference type="NCBI Taxonomy" id="1566026"/>
    <lineage>
        <taxon>Bacteria</taxon>
        <taxon>Pseudomonadati</taxon>
        <taxon>Bacteroidota</taxon>
        <taxon>Cytophagia</taxon>
        <taxon>Cytophagales</taxon>
        <taxon>Roseivirgaceae</taxon>
        <taxon>Roseivirga</taxon>
    </lineage>
</organism>
<reference evidence="8" key="1">
    <citation type="submission" date="2014-11" db="EMBL/GenBank/DDBJ databases">
        <title>Genome sequencing of Roseivirga sp. D-25.</title>
        <authorList>
            <person name="Selvaratnam C."/>
            <person name="Thevarajoo S."/>
            <person name="Goh K.M."/>
            <person name="Eee R."/>
            <person name="Chan K.-G."/>
            <person name="Chong C.S."/>
        </authorList>
    </citation>
    <scope>NUCLEOTIDE SEQUENCE [LARGE SCALE GENOMIC DNA]</scope>
    <source>
        <strain evidence="8">D-25</strain>
    </source>
</reference>
<dbReference type="RefSeq" id="WP_053223236.1">
    <property type="nucleotide sequence ID" value="NZ_JSVA01000008.1"/>
</dbReference>
<evidence type="ECO:0000256" key="4">
    <source>
        <dbReference type="PIRSR" id="PIRSR620019-1"/>
    </source>
</evidence>
<gene>
    <name evidence="7" type="ORF">OB69_08310</name>
</gene>
<dbReference type="EMBL" id="JSVA01000008">
    <property type="protein sequence ID" value="KOF03286.1"/>
    <property type="molecule type" value="Genomic_DNA"/>
</dbReference>
<dbReference type="NCBIfam" id="TIGR03570">
    <property type="entry name" value="NeuD_NnaD"/>
    <property type="match status" value="1"/>
</dbReference>
<feature type="site" description="Increases basicity of active site His" evidence="4">
    <location>
        <position position="143"/>
    </location>
</feature>
<comment type="similarity">
    <text evidence="1">Belongs to the transferase hexapeptide repeat family.</text>
</comment>
<keyword evidence="2 7" id="KW-0808">Transferase</keyword>
<evidence type="ECO:0000259" key="6">
    <source>
        <dbReference type="Pfam" id="PF17836"/>
    </source>
</evidence>
<dbReference type="GO" id="GO:0016740">
    <property type="term" value="F:transferase activity"/>
    <property type="evidence" value="ECO:0007669"/>
    <property type="project" value="UniProtKB-KW"/>
</dbReference>
<feature type="active site" description="Proton acceptor" evidence="4">
    <location>
        <position position="142"/>
    </location>
</feature>
<dbReference type="Gene3D" id="2.160.10.10">
    <property type="entry name" value="Hexapeptide repeat proteins"/>
    <property type="match status" value="1"/>
</dbReference>
<dbReference type="InterPro" id="IPR020019">
    <property type="entry name" value="AcTrfase_PglD-like"/>
</dbReference>
<keyword evidence="8" id="KW-1185">Reference proteome</keyword>
<dbReference type="SUPFAM" id="SSF51161">
    <property type="entry name" value="Trimeric LpxA-like enzymes"/>
    <property type="match status" value="1"/>
</dbReference>
<feature type="binding site" evidence="5">
    <location>
        <position position="73"/>
    </location>
    <ligand>
        <name>substrate</name>
    </ligand>
</feature>
<dbReference type="InterPro" id="IPR041561">
    <property type="entry name" value="PglD_N"/>
</dbReference>
<evidence type="ECO:0000313" key="8">
    <source>
        <dbReference type="Proteomes" id="UP000036908"/>
    </source>
</evidence>
<dbReference type="CDD" id="cd03360">
    <property type="entry name" value="LbH_AT_putative"/>
    <property type="match status" value="1"/>
</dbReference>
<comment type="caution">
    <text evidence="7">The sequence shown here is derived from an EMBL/GenBank/DDBJ whole genome shotgun (WGS) entry which is preliminary data.</text>
</comment>
<proteinExistence type="inferred from homology"/>
<feature type="domain" description="PglD N-terminal" evidence="6">
    <location>
        <begin position="5"/>
        <end position="85"/>
    </location>
</feature>
<dbReference type="Gene3D" id="3.40.50.20">
    <property type="match status" value="1"/>
</dbReference>
<dbReference type="Proteomes" id="UP000036908">
    <property type="component" value="Unassembled WGS sequence"/>
</dbReference>
<dbReference type="PANTHER" id="PTHR43300">
    <property type="entry name" value="ACETYLTRANSFERASE"/>
    <property type="match status" value="1"/>
</dbReference>
<dbReference type="InterPro" id="IPR050179">
    <property type="entry name" value="Trans_hexapeptide_repeat"/>
</dbReference>
<evidence type="ECO:0000256" key="3">
    <source>
        <dbReference type="ARBA" id="ARBA00022737"/>
    </source>
</evidence>
<dbReference type="InterPro" id="IPR018357">
    <property type="entry name" value="Hexapep_transf_CS"/>
</dbReference>
<evidence type="ECO:0000313" key="7">
    <source>
        <dbReference type="EMBL" id="KOF03286.1"/>
    </source>
</evidence>
<dbReference type="Pfam" id="PF17836">
    <property type="entry name" value="PglD_N"/>
    <property type="match status" value="1"/>
</dbReference>
<evidence type="ECO:0000256" key="5">
    <source>
        <dbReference type="PIRSR" id="PIRSR620019-2"/>
    </source>
</evidence>
<evidence type="ECO:0000256" key="1">
    <source>
        <dbReference type="ARBA" id="ARBA00007274"/>
    </source>
</evidence>
<dbReference type="PROSITE" id="PS00101">
    <property type="entry name" value="HEXAPEP_TRANSFERASES"/>
    <property type="match status" value="1"/>
</dbReference>
<keyword evidence="3" id="KW-0677">Repeat</keyword>